<feature type="signal peptide" evidence="12">
    <location>
        <begin position="1"/>
        <end position="24"/>
    </location>
</feature>
<evidence type="ECO:0000256" key="10">
    <source>
        <dbReference type="ARBA" id="ARBA00024686"/>
    </source>
</evidence>
<feature type="compositionally biased region" description="Low complexity" evidence="11">
    <location>
        <begin position="274"/>
        <end position="285"/>
    </location>
</feature>
<reference evidence="13 14" key="1">
    <citation type="submission" date="2024-01" db="EMBL/GenBank/DDBJ databases">
        <title>The genomes of 5 underutilized Papilionoideae crops provide insights into root nodulation and disease resistanc.</title>
        <authorList>
            <person name="Yuan L."/>
        </authorList>
    </citation>
    <scope>NUCLEOTIDE SEQUENCE [LARGE SCALE GENOMIC DNA]</scope>
    <source>
        <strain evidence="13">ZHUSHIDOU_FW_LH</strain>
        <tissue evidence="13">Leaf</tissue>
    </source>
</reference>
<evidence type="ECO:0000256" key="7">
    <source>
        <dbReference type="ARBA" id="ARBA00023136"/>
    </source>
</evidence>
<evidence type="ECO:0000256" key="5">
    <source>
        <dbReference type="ARBA" id="ARBA00022729"/>
    </source>
</evidence>
<keyword evidence="5 12" id="KW-0732">Signal</keyword>
<evidence type="ECO:0000256" key="8">
    <source>
        <dbReference type="ARBA" id="ARBA00023180"/>
    </source>
</evidence>
<sequence>MSVPFSLLLSFSLLLIVLPSSVTCFDITKLLSHFPAYSTLSNYLTQTNLAHDINTRNSITVLVVDNSGMAPLSGKSMDVIKKVLSLHTILDYFDVQRLQHLNNQSVTVRTLLDTTGQAHGLQGFVKITDLSTGAVSFASAYDTKDALGCNLIKAVVSQPYNISVVQVSTVIMPPFILANSNGPAKAPALAPITVTVPVPMPVASEPVASVTPVPMPVVVAPVPVPGPPMLVPVPVPVPVTIVAPVPVPVSVVSPVPVPVVTPSTGGPGTGGVPGPADAAAADAPPKNGAGNHKFGDVSRTLTIVLTLFSIHDSFAVREAAAIIIFTYHIQS</sequence>
<feature type="region of interest" description="Disordered" evidence="11">
    <location>
        <begin position="266"/>
        <end position="292"/>
    </location>
</feature>
<evidence type="ECO:0000256" key="11">
    <source>
        <dbReference type="SAM" id="MobiDB-lite"/>
    </source>
</evidence>
<accession>A0AAN9ESZ6</accession>
<evidence type="ECO:0000313" key="13">
    <source>
        <dbReference type="EMBL" id="KAK7262025.1"/>
    </source>
</evidence>
<dbReference type="InterPro" id="IPR036378">
    <property type="entry name" value="FAS1_dom_sf"/>
</dbReference>
<dbReference type="InterPro" id="IPR033254">
    <property type="entry name" value="Plant_FLA"/>
</dbReference>
<keyword evidence="6" id="KW-0654">Proteoglycan</keyword>
<dbReference type="AlphaFoldDB" id="A0AAN9ESZ6"/>
<keyword evidence="7" id="KW-0472">Membrane</keyword>
<name>A0AAN9ESZ6_CROPI</name>
<protein>
    <recommendedName>
        <fullName evidence="15">Fasciclin-like protein</fullName>
    </recommendedName>
</protein>
<comment type="subcellular location">
    <subcellularLocation>
        <location evidence="1">Cell membrane</location>
        <topology evidence="1">Lipid-anchor</topology>
        <topology evidence="1">GPI-anchor</topology>
    </subcellularLocation>
</comment>
<dbReference type="PANTHER" id="PTHR32382">
    <property type="entry name" value="FASCICLIN-LIKE ARABINOGALACTAN PROTEIN"/>
    <property type="match status" value="1"/>
</dbReference>
<evidence type="ECO:0000256" key="3">
    <source>
        <dbReference type="ARBA" id="ARBA00022475"/>
    </source>
</evidence>
<dbReference type="GO" id="GO:0005886">
    <property type="term" value="C:plasma membrane"/>
    <property type="evidence" value="ECO:0007669"/>
    <property type="project" value="UniProtKB-SubCell"/>
</dbReference>
<dbReference type="Proteomes" id="UP001372338">
    <property type="component" value="Unassembled WGS sequence"/>
</dbReference>
<keyword evidence="9" id="KW-0449">Lipoprotein</keyword>
<dbReference type="FunFam" id="2.30.180.10:FF:000015">
    <property type="entry name" value="Fasciclin-like arabinogalactan protein 3"/>
    <property type="match status" value="1"/>
</dbReference>
<comment type="caution">
    <text evidence="13">The sequence shown here is derived from an EMBL/GenBank/DDBJ whole genome shotgun (WGS) entry which is preliminary data.</text>
</comment>
<keyword evidence="8" id="KW-0325">Glycoprotein</keyword>
<dbReference type="PANTHER" id="PTHR32382:SF87">
    <property type="entry name" value="FASCICLIN-LIKE ARABINOGALACTAN PROTEIN 14"/>
    <property type="match status" value="1"/>
</dbReference>
<dbReference type="GO" id="GO:0098552">
    <property type="term" value="C:side of membrane"/>
    <property type="evidence" value="ECO:0007669"/>
    <property type="project" value="UniProtKB-KW"/>
</dbReference>
<keyword evidence="14" id="KW-1185">Reference proteome</keyword>
<evidence type="ECO:0000256" key="9">
    <source>
        <dbReference type="ARBA" id="ARBA00023288"/>
    </source>
</evidence>
<comment type="similarity">
    <text evidence="2">Belongs to the fasciclin-like AGP family.</text>
</comment>
<evidence type="ECO:0000256" key="12">
    <source>
        <dbReference type="SAM" id="SignalP"/>
    </source>
</evidence>
<organism evidence="13 14">
    <name type="scientific">Crotalaria pallida</name>
    <name type="common">Smooth rattlebox</name>
    <name type="synonym">Crotalaria striata</name>
    <dbReference type="NCBI Taxonomy" id="3830"/>
    <lineage>
        <taxon>Eukaryota</taxon>
        <taxon>Viridiplantae</taxon>
        <taxon>Streptophyta</taxon>
        <taxon>Embryophyta</taxon>
        <taxon>Tracheophyta</taxon>
        <taxon>Spermatophyta</taxon>
        <taxon>Magnoliopsida</taxon>
        <taxon>eudicotyledons</taxon>
        <taxon>Gunneridae</taxon>
        <taxon>Pentapetalae</taxon>
        <taxon>rosids</taxon>
        <taxon>fabids</taxon>
        <taxon>Fabales</taxon>
        <taxon>Fabaceae</taxon>
        <taxon>Papilionoideae</taxon>
        <taxon>50 kb inversion clade</taxon>
        <taxon>genistoids sensu lato</taxon>
        <taxon>core genistoids</taxon>
        <taxon>Crotalarieae</taxon>
        <taxon>Crotalaria</taxon>
    </lineage>
</organism>
<dbReference type="Gene3D" id="2.30.180.10">
    <property type="entry name" value="FAS1 domain"/>
    <property type="match status" value="1"/>
</dbReference>
<keyword evidence="4" id="KW-0336">GPI-anchor</keyword>
<keyword evidence="3" id="KW-1003">Cell membrane</keyword>
<evidence type="ECO:0000256" key="1">
    <source>
        <dbReference type="ARBA" id="ARBA00004609"/>
    </source>
</evidence>
<dbReference type="EMBL" id="JAYWIO010000005">
    <property type="protein sequence ID" value="KAK7262025.1"/>
    <property type="molecule type" value="Genomic_DNA"/>
</dbReference>
<evidence type="ECO:0000256" key="2">
    <source>
        <dbReference type="ARBA" id="ARBA00007843"/>
    </source>
</evidence>
<evidence type="ECO:0008006" key="15">
    <source>
        <dbReference type="Google" id="ProtNLM"/>
    </source>
</evidence>
<comment type="function">
    <text evidence="10">May be a cell surface adhesion protein.</text>
</comment>
<evidence type="ECO:0000256" key="6">
    <source>
        <dbReference type="ARBA" id="ARBA00022974"/>
    </source>
</evidence>
<dbReference type="SUPFAM" id="SSF82153">
    <property type="entry name" value="FAS1 domain"/>
    <property type="match status" value="1"/>
</dbReference>
<evidence type="ECO:0000313" key="14">
    <source>
        <dbReference type="Proteomes" id="UP001372338"/>
    </source>
</evidence>
<proteinExistence type="inferred from homology"/>
<feature type="chain" id="PRO_5042865414" description="Fasciclin-like protein" evidence="12">
    <location>
        <begin position="25"/>
        <end position="331"/>
    </location>
</feature>
<gene>
    <name evidence="13" type="ORF">RIF29_28353</name>
</gene>
<evidence type="ECO:0000256" key="4">
    <source>
        <dbReference type="ARBA" id="ARBA00022622"/>
    </source>
</evidence>